<keyword evidence="2" id="KW-1185">Reference proteome</keyword>
<name>A0A369JIN7_HYPMA</name>
<proteinExistence type="predicted"/>
<dbReference type="InParanoid" id="A0A369JIN7"/>
<reference evidence="1" key="1">
    <citation type="submission" date="2018-04" db="EMBL/GenBank/DDBJ databases">
        <title>Whole genome sequencing of Hypsizygus marmoreus.</title>
        <authorList>
            <person name="Choi I.-G."/>
            <person name="Min B."/>
            <person name="Kim J.-G."/>
            <person name="Kim S."/>
            <person name="Oh Y.-L."/>
            <person name="Kong W.-S."/>
            <person name="Park H."/>
            <person name="Jeong J."/>
            <person name="Song E.-S."/>
        </authorList>
    </citation>
    <scope>NUCLEOTIDE SEQUENCE [LARGE SCALE GENOMIC DNA]</scope>
    <source>
        <strain evidence="1">51987-8</strain>
    </source>
</reference>
<sequence length="117" mass="12969">MSFQPTPQAPMTFKPHTVTELGENWTLCDKTTPIQYSTIPPNAPDTPTAEADARKIMTAIRLKNSWARANAIPCVFTPIDGFIAQPTTVIHLAIQSLNDIEMAPITKFPVHVYIGRH</sequence>
<comment type="caution">
    <text evidence="1">The sequence shown here is derived from an EMBL/GenBank/DDBJ whole genome shotgun (WGS) entry which is preliminary data.</text>
</comment>
<evidence type="ECO:0000313" key="2">
    <source>
        <dbReference type="Proteomes" id="UP000076154"/>
    </source>
</evidence>
<accession>A0A369JIN7</accession>
<protein>
    <submittedName>
        <fullName evidence="1">Uncharacterized protein</fullName>
    </submittedName>
</protein>
<dbReference type="AlphaFoldDB" id="A0A369JIN7"/>
<dbReference type="Proteomes" id="UP000076154">
    <property type="component" value="Unassembled WGS sequence"/>
</dbReference>
<gene>
    <name evidence="1" type="ORF">Hypma_010944</name>
</gene>
<evidence type="ECO:0000313" key="1">
    <source>
        <dbReference type="EMBL" id="RDB22059.1"/>
    </source>
</evidence>
<dbReference type="EMBL" id="LUEZ02000053">
    <property type="protein sequence ID" value="RDB22059.1"/>
    <property type="molecule type" value="Genomic_DNA"/>
</dbReference>
<organism evidence="1 2">
    <name type="scientific">Hypsizygus marmoreus</name>
    <name type="common">White beech mushroom</name>
    <name type="synonym">Agaricus marmoreus</name>
    <dbReference type="NCBI Taxonomy" id="39966"/>
    <lineage>
        <taxon>Eukaryota</taxon>
        <taxon>Fungi</taxon>
        <taxon>Dikarya</taxon>
        <taxon>Basidiomycota</taxon>
        <taxon>Agaricomycotina</taxon>
        <taxon>Agaricomycetes</taxon>
        <taxon>Agaricomycetidae</taxon>
        <taxon>Agaricales</taxon>
        <taxon>Tricholomatineae</taxon>
        <taxon>Lyophyllaceae</taxon>
        <taxon>Hypsizygus</taxon>
    </lineage>
</organism>